<feature type="non-terminal residue" evidence="1">
    <location>
        <position position="93"/>
    </location>
</feature>
<accession>J9BQA7</accession>
<protein>
    <submittedName>
        <fullName evidence="1">SNF2 family protein</fullName>
    </submittedName>
</protein>
<evidence type="ECO:0000313" key="1">
    <source>
        <dbReference type="EMBL" id="EJW89765.1"/>
    </source>
</evidence>
<comment type="caution">
    <text evidence="1">The sequence shown here is derived from an EMBL/GenBank/DDBJ whole genome shotgun (WGS) entry which is preliminary data.</text>
</comment>
<dbReference type="AlphaFoldDB" id="J9BQA7"/>
<proteinExistence type="predicted"/>
<gene>
    <name evidence="1" type="ORF">EVA_22128</name>
</gene>
<name>J9BQA7_9ZZZZ</name>
<organism evidence="1">
    <name type="scientific">gut metagenome</name>
    <dbReference type="NCBI Taxonomy" id="749906"/>
    <lineage>
        <taxon>unclassified sequences</taxon>
        <taxon>metagenomes</taxon>
        <taxon>organismal metagenomes</taxon>
    </lineage>
</organism>
<sequence length="93" mass="11156">MSNFIGSIMRFGENMNRHLSAFYTTRNPDFVASNFLRDMLYTNSMAWIKESPNYALHFNYNYGKYNPVKLNRLLSKYREGKLNMSDKTERLFY</sequence>
<reference evidence="1" key="1">
    <citation type="journal article" date="2012" name="PLoS ONE">
        <title>Gene sets for utilization of primary and secondary nutrition supplies in the distal gut of endangered iberian lynx.</title>
        <authorList>
            <person name="Alcaide M."/>
            <person name="Messina E."/>
            <person name="Richter M."/>
            <person name="Bargiela R."/>
            <person name="Peplies J."/>
            <person name="Huws S.A."/>
            <person name="Newbold C.J."/>
            <person name="Golyshin P.N."/>
            <person name="Simon M.A."/>
            <person name="Lopez G."/>
            <person name="Yakimov M.M."/>
            <person name="Ferrer M."/>
        </authorList>
    </citation>
    <scope>NUCLEOTIDE SEQUENCE</scope>
</reference>
<dbReference type="EMBL" id="AMCI01009271">
    <property type="protein sequence ID" value="EJW89765.1"/>
    <property type="molecule type" value="Genomic_DNA"/>
</dbReference>